<evidence type="ECO:0000256" key="2">
    <source>
        <dbReference type="ARBA" id="ARBA00022723"/>
    </source>
</evidence>
<dbReference type="PROSITE" id="PS00059">
    <property type="entry name" value="ADH_ZINC"/>
    <property type="match status" value="1"/>
</dbReference>
<evidence type="ECO:0000259" key="6">
    <source>
        <dbReference type="SMART" id="SM00829"/>
    </source>
</evidence>
<evidence type="ECO:0000256" key="1">
    <source>
        <dbReference type="ARBA" id="ARBA00001947"/>
    </source>
</evidence>
<protein>
    <submittedName>
        <fullName evidence="7">Sorbitol dehydrogenase</fullName>
        <ecNumber evidence="7">1.1.1.14</ecNumber>
    </submittedName>
</protein>
<dbReference type="InterPro" id="IPR013149">
    <property type="entry name" value="ADH-like_C"/>
</dbReference>
<evidence type="ECO:0000256" key="4">
    <source>
        <dbReference type="ARBA" id="ARBA00023002"/>
    </source>
</evidence>
<dbReference type="Pfam" id="PF08240">
    <property type="entry name" value="ADH_N"/>
    <property type="match status" value="1"/>
</dbReference>
<evidence type="ECO:0000256" key="3">
    <source>
        <dbReference type="ARBA" id="ARBA00022833"/>
    </source>
</evidence>
<dbReference type="SMART" id="SM00829">
    <property type="entry name" value="PKS_ER"/>
    <property type="match status" value="1"/>
</dbReference>
<reference evidence="7 8" key="1">
    <citation type="journal article" date="2015" name="Genome Biol. Evol.">
        <title>Characterization of Three Mycobacterium spp. with Potential Use in Bioremediation by Genome Sequencing and Comparative Genomics.</title>
        <authorList>
            <person name="Das S."/>
            <person name="Pettersson B.M."/>
            <person name="Behra P.R."/>
            <person name="Ramesh M."/>
            <person name="Dasgupta S."/>
            <person name="Bhattacharya A."/>
            <person name="Kirsebom L.A."/>
        </authorList>
    </citation>
    <scope>NUCLEOTIDE SEQUENCE [LARGE SCALE GENOMIC DNA]</scope>
    <source>
        <strain evidence="7 8">DSM 44075</strain>
    </source>
</reference>
<keyword evidence="2 5" id="KW-0479">Metal-binding</keyword>
<dbReference type="Pfam" id="PF00107">
    <property type="entry name" value="ADH_zinc_N"/>
    <property type="match status" value="1"/>
</dbReference>
<dbReference type="Proteomes" id="UP000036313">
    <property type="component" value="Unassembled WGS sequence"/>
</dbReference>
<evidence type="ECO:0000313" key="8">
    <source>
        <dbReference type="Proteomes" id="UP000036313"/>
    </source>
</evidence>
<dbReference type="InterPro" id="IPR013154">
    <property type="entry name" value="ADH-like_N"/>
</dbReference>
<dbReference type="RefSeq" id="WP_082164348.1">
    <property type="nucleotide sequence ID" value="NZ_JYNU01000057.1"/>
</dbReference>
<evidence type="ECO:0000313" key="7">
    <source>
        <dbReference type="EMBL" id="KMO69612.1"/>
    </source>
</evidence>
<dbReference type="EMBL" id="JYNU01000057">
    <property type="protein sequence ID" value="KMO69612.1"/>
    <property type="molecule type" value="Genomic_DNA"/>
</dbReference>
<organism evidence="7 8">
    <name type="scientific">Mycolicibacterium obuense</name>
    <dbReference type="NCBI Taxonomy" id="1807"/>
    <lineage>
        <taxon>Bacteria</taxon>
        <taxon>Bacillati</taxon>
        <taxon>Actinomycetota</taxon>
        <taxon>Actinomycetes</taxon>
        <taxon>Mycobacteriales</taxon>
        <taxon>Mycobacteriaceae</taxon>
        <taxon>Mycolicibacterium</taxon>
    </lineage>
</organism>
<accession>A0A0J6VJ49</accession>
<comment type="cofactor">
    <cofactor evidence="1 5">
        <name>Zn(2+)</name>
        <dbReference type="ChEBI" id="CHEBI:29105"/>
    </cofactor>
</comment>
<dbReference type="EC" id="1.1.1.14" evidence="7"/>
<proteinExistence type="inferred from homology"/>
<dbReference type="PANTHER" id="PTHR43401:SF2">
    <property type="entry name" value="L-THREONINE 3-DEHYDROGENASE"/>
    <property type="match status" value="1"/>
</dbReference>
<dbReference type="SUPFAM" id="SSF51735">
    <property type="entry name" value="NAD(P)-binding Rossmann-fold domains"/>
    <property type="match status" value="1"/>
</dbReference>
<dbReference type="InterPro" id="IPR050129">
    <property type="entry name" value="Zn_alcohol_dh"/>
</dbReference>
<dbReference type="GO" id="GO:0003939">
    <property type="term" value="F:L-iditol 2-dehydrogenase (NAD+) activity"/>
    <property type="evidence" value="ECO:0007669"/>
    <property type="project" value="UniProtKB-EC"/>
</dbReference>
<dbReference type="Gene3D" id="3.90.180.10">
    <property type="entry name" value="Medium-chain alcohol dehydrogenases, catalytic domain"/>
    <property type="match status" value="1"/>
</dbReference>
<dbReference type="InterPro" id="IPR020843">
    <property type="entry name" value="ER"/>
</dbReference>
<evidence type="ECO:0000256" key="5">
    <source>
        <dbReference type="RuleBase" id="RU361277"/>
    </source>
</evidence>
<dbReference type="InterPro" id="IPR036291">
    <property type="entry name" value="NAD(P)-bd_dom_sf"/>
</dbReference>
<gene>
    <name evidence="7" type="primary">gutB_4</name>
    <name evidence="7" type="ORF">MOBUDSM44075_05038</name>
</gene>
<comment type="caution">
    <text evidence="7">The sequence shown here is derived from an EMBL/GenBank/DDBJ whole genome shotgun (WGS) entry which is preliminary data.</text>
</comment>
<dbReference type="PANTHER" id="PTHR43401">
    <property type="entry name" value="L-THREONINE 3-DEHYDROGENASE"/>
    <property type="match status" value="1"/>
</dbReference>
<dbReference type="PATRIC" id="fig|1807.14.peg.5076"/>
<name>A0A0J6VJ49_9MYCO</name>
<dbReference type="SUPFAM" id="SSF50129">
    <property type="entry name" value="GroES-like"/>
    <property type="match status" value="1"/>
</dbReference>
<feature type="domain" description="Enoyl reductase (ER)" evidence="6">
    <location>
        <begin position="8"/>
        <end position="343"/>
    </location>
</feature>
<dbReference type="InterPro" id="IPR011032">
    <property type="entry name" value="GroES-like_sf"/>
</dbReference>
<dbReference type="AlphaFoldDB" id="A0A0J6VJ49"/>
<sequence length="345" mass="36923">MRAAMFYGPGELKLEDIGSTEPGPGEILVEVRAAATCGTDLKSYRRGHPKLFPTLPSRFGHEFAGVVTAVGDGVDTFAVGDRVTAANTVPCGYCWACIRHRESLCENLEFLNGAFAEEVVIPAAIVARNTYTLPDDLDFADAAPLEPLATVVHGMAETGIELGDTVVVHGAGPIGLMFVRLATLRGANVISVDQSPWRLQQAVRAGAVDTIDLSEVSDFEDRVALIKRHTPHGRGADVGIEAVGLPQVWEQTVRTLRPGATAVLFGGTPAGAAFSVDSSAMHYEEYTLKGVFHHTPNYVRTAVELLSSRKVDGSMLVTERRPLSELVPSLEDMAAGRGSKYILEP</sequence>
<dbReference type="Gene3D" id="3.40.50.720">
    <property type="entry name" value="NAD(P)-binding Rossmann-like Domain"/>
    <property type="match status" value="1"/>
</dbReference>
<keyword evidence="3 5" id="KW-0862">Zinc</keyword>
<dbReference type="GO" id="GO:0008270">
    <property type="term" value="F:zinc ion binding"/>
    <property type="evidence" value="ECO:0007669"/>
    <property type="project" value="InterPro"/>
</dbReference>
<comment type="similarity">
    <text evidence="5">Belongs to the zinc-containing alcohol dehydrogenase family.</text>
</comment>
<dbReference type="InterPro" id="IPR002328">
    <property type="entry name" value="ADH_Zn_CS"/>
</dbReference>
<keyword evidence="4 7" id="KW-0560">Oxidoreductase</keyword>